<dbReference type="EMBL" id="MU806219">
    <property type="protein sequence ID" value="KAJ3837838.1"/>
    <property type="molecule type" value="Genomic_DNA"/>
</dbReference>
<feature type="chain" id="PRO_5041335378" evidence="1">
    <location>
        <begin position="20"/>
        <end position="160"/>
    </location>
</feature>
<accession>A0AA38P841</accession>
<proteinExistence type="predicted"/>
<keyword evidence="3" id="KW-1185">Reference proteome</keyword>
<evidence type="ECO:0000313" key="2">
    <source>
        <dbReference type="EMBL" id="KAJ3837838.1"/>
    </source>
</evidence>
<evidence type="ECO:0000313" key="3">
    <source>
        <dbReference type="Proteomes" id="UP001163846"/>
    </source>
</evidence>
<keyword evidence="1" id="KW-0732">Signal</keyword>
<feature type="signal peptide" evidence="1">
    <location>
        <begin position="1"/>
        <end position="19"/>
    </location>
</feature>
<reference evidence="2" key="1">
    <citation type="submission" date="2022-08" db="EMBL/GenBank/DDBJ databases">
        <authorList>
            <consortium name="DOE Joint Genome Institute"/>
            <person name="Min B."/>
            <person name="Riley R."/>
            <person name="Sierra-Patev S."/>
            <person name="Naranjo-Ortiz M."/>
            <person name="Looney B."/>
            <person name="Konkel Z."/>
            <person name="Slot J.C."/>
            <person name="Sakamoto Y."/>
            <person name="Steenwyk J.L."/>
            <person name="Rokas A."/>
            <person name="Carro J."/>
            <person name="Camarero S."/>
            <person name="Ferreira P."/>
            <person name="Molpeceres G."/>
            <person name="Ruiz-Duenas F.J."/>
            <person name="Serrano A."/>
            <person name="Henrissat B."/>
            <person name="Drula E."/>
            <person name="Hughes K.W."/>
            <person name="Mata J.L."/>
            <person name="Ishikawa N.K."/>
            <person name="Vargas-Isla R."/>
            <person name="Ushijima S."/>
            <person name="Smith C.A."/>
            <person name="Ahrendt S."/>
            <person name="Andreopoulos W."/>
            <person name="He G."/>
            <person name="Labutti K."/>
            <person name="Lipzen A."/>
            <person name="Ng V."/>
            <person name="Sandor L."/>
            <person name="Barry K."/>
            <person name="Martinez A.T."/>
            <person name="Xiao Y."/>
            <person name="Gibbons J.G."/>
            <person name="Terashima K."/>
            <person name="Hibbett D.S."/>
            <person name="Grigoriev I.V."/>
        </authorList>
    </citation>
    <scope>NUCLEOTIDE SEQUENCE</scope>
    <source>
        <strain evidence="2">TFB9207</strain>
    </source>
</reference>
<gene>
    <name evidence="2" type="ORF">F5878DRAFT_197612</name>
</gene>
<comment type="caution">
    <text evidence="2">The sequence shown here is derived from an EMBL/GenBank/DDBJ whole genome shotgun (WGS) entry which is preliminary data.</text>
</comment>
<organism evidence="2 3">
    <name type="scientific">Lentinula raphanica</name>
    <dbReference type="NCBI Taxonomy" id="153919"/>
    <lineage>
        <taxon>Eukaryota</taxon>
        <taxon>Fungi</taxon>
        <taxon>Dikarya</taxon>
        <taxon>Basidiomycota</taxon>
        <taxon>Agaricomycotina</taxon>
        <taxon>Agaricomycetes</taxon>
        <taxon>Agaricomycetidae</taxon>
        <taxon>Agaricales</taxon>
        <taxon>Marasmiineae</taxon>
        <taxon>Omphalotaceae</taxon>
        <taxon>Lentinula</taxon>
    </lineage>
</organism>
<evidence type="ECO:0000256" key="1">
    <source>
        <dbReference type="SAM" id="SignalP"/>
    </source>
</evidence>
<sequence>MLRFLFSTFFSTFFLLAHADGIVDCLGTELDWYKTKVGETPCTTYERLRQICNPSFETGIMHTNAPPDTCMDEFGDCCCNSVAFALSMFCLACQQGKGIDAGAGTYQLYLQGSRPSGHSCSPVVNRSLPTHIEDAVCDQGIKIIDDIYSRTFWATGAWIL</sequence>
<name>A0AA38P841_9AGAR</name>
<dbReference type="Proteomes" id="UP001163846">
    <property type="component" value="Unassembled WGS sequence"/>
</dbReference>
<protein>
    <submittedName>
        <fullName evidence="2">Uncharacterized protein</fullName>
    </submittedName>
</protein>
<dbReference type="AlphaFoldDB" id="A0AA38P841"/>